<accession>A0A2T0SN32</accession>
<feature type="compositionally biased region" description="Low complexity" evidence="1">
    <location>
        <begin position="30"/>
        <end position="39"/>
    </location>
</feature>
<evidence type="ECO:0000313" key="5">
    <source>
        <dbReference type="Proteomes" id="UP000239494"/>
    </source>
</evidence>
<feature type="compositionally biased region" description="Polar residues" evidence="1">
    <location>
        <begin position="87"/>
        <end position="98"/>
    </location>
</feature>
<protein>
    <submittedName>
        <fullName evidence="4">Uncharacterized protein DUF4232</fullName>
    </submittedName>
</protein>
<feature type="chain" id="PRO_5038808539" evidence="2">
    <location>
        <begin position="21"/>
        <end position="218"/>
    </location>
</feature>
<gene>
    <name evidence="4" type="ORF">CLV43_115100</name>
</gene>
<feature type="compositionally biased region" description="Low complexity" evidence="1">
    <location>
        <begin position="64"/>
        <end position="75"/>
    </location>
</feature>
<reference evidence="4 5" key="1">
    <citation type="submission" date="2018-03" db="EMBL/GenBank/DDBJ databases">
        <title>Genomic Encyclopedia of Archaeal and Bacterial Type Strains, Phase II (KMG-II): from individual species to whole genera.</title>
        <authorList>
            <person name="Goeker M."/>
        </authorList>
    </citation>
    <scope>NUCLEOTIDE SEQUENCE [LARGE SCALE GENOMIC DNA]</scope>
    <source>
        <strain evidence="4 5">DSM 44720</strain>
    </source>
</reference>
<feature type="region of interest" description="Disordered" evidence="1">
    <location>
        <begin position="26"/>
        <end position="98"/>
    </location>
</feature>
<dbReference type="Proteomes" id="UP000239494">
    <property type="component" value="Unassembled WGS sequence"/>
</dbReference>
<feature type="domain" description="DUF4232" evidence="3">
    <location>
        <begin position="77"/>
        <end position="214"/>
    </location>
</feature>
<evidence type="ECO:0000313" key="4">
    <source>
        <dbReference type="EMBL" id="PRY34824.1"/>
    </source>
</evidence>
<evidence type="ECO:0000259" key="3">
    <source>
        <dbReference type="Pfam" id="PF14016"/>
    </source>
</evidence>
<dbReference type="RefSeq" id="WP_106194294.1">
    <property type="nucleotide sequence ID" value="NZ_PVTF01000015.1"/>
</dbReference>
<dbReference type="AlphaFoldDB" id="A0A2T0SN32"/>
<feature type="signal peptide" evidence="2">
    <location>
        <begin position="1"/>
        <end position="20"/>
    </location>
</feature>
<dbReference type="InterPro" id="IPR025326">
    <property type="entry name" value="DUF4232"/>
</dbReference>
<proteinExistence type="predicted"/>
<keyword evidence="5" id="KW-1185">Reference proteome</keyword>
<evidence type="ECO:0000256" key="1">
    <source>
        <dbReference type="SAM" id="MobiDB-lite"/>
    </source>
</evidence>
<evidence type="ECO:0000256" key="2">
    <source>
        <dbReference type="SAM" id="SignalP"/>
    </source>
</evidence>
<name>A0A2T0SN32_9PSEU</name>
<keyword evidence="2" id="KW-0732">Signal</keyword>
<sequence length="218" mass="21339">MRTRVLITTAVAASAGMALLAGCTGGGQETSGAAATGSSPSVRTISPAPGSSSTAPPPPPPSTSPGAPATNASSGTCTSAELGVTAGPSQGQSGMQKSDATFTLTNKGTRSCTLEGFPGVSFVTGDNGTQVGAPARRNDAVAPQLVTLAPGAGAATVLLITAPEAYDPAECKAVDVRGLRIYPPGETAALFLDMQTHTCSGEPQGSTLLSVNPVGVLQ</sequence>
<dbReference type="PROSITE" id="PS51257">
    <property type="entry name" value="PROKAR_LIPOPROTEIN"/>
    <property type="match status" value="1"/>
</dbReference>
<comment type="caution">
    <text evidence="4">The sequence shown here is derived from an EMBL/GenBank/DDBJ whole genome shotgun (WGS) entry which is preliminary data.</text>
</comment>
<organism evidence="4 5">
    <name type="scientific">Umezawaea tangerina</name>
    <dbReference type="NCBI Taxonomy" id="84725"/>
    <lineage>
        <taxon>Bacteria</taxon>
        <taxon>Bacillati</taxon>
        <taxon>Actinomycetota</taxon>
        <taxon>Actinomycetes</taxon>
        <taxon>Pseudonocardiales</taxon>
        <taxon>Pseudonocardiaceae</taxon>
        <taxon>Umezawaea</taxon>
    </lineage>
</organism>
<dbReference type="EMBL" id="PVTF01000015">
    <property type="protein sequence ID" value="PRY34824.1"/>
    <property type="molecule type" value="Genomic_DNA"/>
</dbReference>
<dbReference type="OrthoDB" id="3268346at2"/>
<dbReference type="Pfam" id="PF14016">
    <property type="entry name" value="DUF4232"/>
    <property type="match status" value="1"/>
</dbReference>